<protein>
    <submittedName>
        <fullName evidence="13">Uncharacterized protein</fullName>
    </submittedName>
</protein>
<feature type="region of interest" description="Disordered" evidence="12">
    <location>
        <begin position="149"/>
        <end position="204"/>
    </location>
</feature>
<dbReference type="InterPro" id="IPR000990">
    <property type="entry name" value="Innexin"/>
</dbReference>
<evidence type="ECO:0000256" key="8">
    <source>
        <dbReference type="ARBA" id="ARBA00022989"/>
    </source>
</evidence>
<dbReference type="GO" id="GO:0005886">
    <property type="term" value="C:plasma membrane"/>
    <property type="evidence" value="ECO:0007669"/>
    <property type="project" value="UniProtKB-SubCell"/>
</dbReference>
<keyword evidence="9" id="KW-0406">Ion transport</keyword>
<evidence type="ECO:0000256" key="1">
    <source>
        <dbReference type="ARBA" id="ARBA00004610"/>
    </source>
</evidence>
<dbReference type="GO" id="GO:0034220">
    <property type="term" value="P:monoatomic ion transmembrane transport"/>
    <property type="evidence" value="ECO:0007669"/>
    <property type="project" value="UniProtKB-KW"/>
</dbReference>
<evidence type="ECO:0000256" key="2">
    <source>
        <dbReference type="ARBA" id="ARBA00004651"/>
    </source>
</evidence>
<evidence type="ECO:0000256" key="10">
    <source>
        <dbReference type="ARBA" id="ARBA00023136"/>
    </source>
</evidence>
<organism evidence="13">
    <name type="scientific">Timema douglasi</name>
    <name type="common">Walking stick</name>
    <dbReference type="NCBI Taxonomy" id="61478"/>
    <lineage>
        <taxon>Eukaryota</taxon>
        <taxon>Metazoa</taxon>
        <taxon>Ecdysozoa</taxon>
        <taxon>Arthropoda</taxon>
        <taxon>Hexapoda</taxon>
        <taxon>Insecta</taxon>
        <taxon>Pterygota</taxon>
        <taxon>Neoptera</taxon>
        <taxon>Polyneoptera</taxon>
        <taxon>Phasmatodea</taxon>
        <taxon>Timematodea</taxon>
        <taxon>Timematoidea</taxon>
        <taxon>Timematidae</taxon>
        <taxon>Timema</taxon>
    </lineage>
</organism>
<evidence type="ECO:0000256" key="4">
    <source>
        <dbReference type="ARBA" id="ARBA00022475"/>
    </source>
</evidence>
<gene>
    <name evidence="13" type="ORF">TDIB3V08_LOCUS5167</name>
</gene>
<sequence>MYAIRYFLCEALCLVNIISQLYFMNHFFDGEFFSYGLRVMAFSEQAQEDRVDPMVYVFPREKPPPVNPTKIRTLISPSSAVELNTTSAPLALSSASLKPILWDGGREGERHGVTSHSTKVSFRVNKNRWITGSVAGASYHGQSSKVKLIDLSPHPEDPSEHKKRDSIVNPARLNDARESKTGDWGKRGPVYQQHSSRRSKWTSK</sequence>
<evidence type="ECO:0000256" key="3">
    <source>
        <dbReference type="ARBA" id="ARBA00022448"/>
    </source>
</evidence>
<accession>A0A7R8VHW0</accession>
<name>A0A7R8VHW0_TIMDO</name>
<feature type="compositionally biased region" description="Basic and acidic residues" evidence="12">
    <location>
        <begin position="153"/>
        <end position="166"/>
    </location>
</feature>
<dbReference type="EMBL" id="OA566431">
    <property type="protein sequence ID" value="CAD7198893.1"/>
    <property type="molecule type" value="Genomic_DNA"/>
</dbReference>
<dbReference type="AlphaFoldDB" id="A0A7R8VHW0"/>
<evidence type="ECO:0000256" key="6">
    <source>
        <dbReference type="ARBA" id="ARBA00022868"/>
    </source>
</evidence>
<comment type="subcellular location">
    <subcellularLocation>
        <location evidence="1">Cell junction</location>
        <location evidence="1">Gap junction</location>
    </subcellularLocation>
    <subcellularLocation>
        <location evidence="2">Cell membrane</location>
        <topology evidence="2">Multi-pass membrane protein</topology>
    </subcellularLocation>
</comment>
<evidence type="ECO:0000256" key="11">
    <source>
        <dbReference type="ARBA" id="ARBA00023303"/>
    </source>
</evidence>
<evidence type="ECO:0000313" key="13">
    <source>
        <dbReference type="EMBL" id="CAD7198893.1"/>
    </source>
</evidence>
<feature type="compositionally biased region" description="Basic and acidic residues" evidence="12">
    <location>
        <begin position="174"/>
        <end position="186"/>
    </location>
</feature>
<evidence type="ECO:0000256" key="7">
    <source>
        <dbReference type="ARBA" id="ARBA00022949"/>
    </source>
</evidence>
<keyword evidence="3" id="KW-0813">Transport</keyword>
<evidence type="ECO:0000256" key="12">
    <source>
        <dbReference type="SAM" id="MobiDB-lite"/>
    </source>
</evidence>
<reference evidence="13" key="1">
    <citation type="submission" date="2020-11" db="EMBL/GenBank/DDBJ databases">
        <authorList>
            <person name="Tran Van P."/>
        </authorList>
    </citation>
    <scope>NUCLEOTIDE SEQUENCE</scope>
</reference>
<keyword evidence="11" id="KW-0407">Ion channel</keyword>
<keyword evidence="6" id="KW-0303">Gap junction</keyword>
<keyword evidence="8" id="KW-1133">Transmembrane helix</keyword>
<dbReference type="Pfam" id="PF00876">
    <property type="entry name" value="Innexin"/>
    <property type="match status" value="1"/>
</dbReference>
<dbReference type="GO" id="GO:0005921">
    <property type="term" value="C:gap junction"/>
    <property type="evidence" value="ECO:0007669"/>
    <property type="project" value="UniProtKB-SubCell"/>
</dbReference>
<keyword evidence="5" id="KW-0812">Transmembrane</keyword>
<evidence type="ECO:0000256" key="5">
    <source>
        <dbReference type="ARBA" id="ARBA00022692"/>
    </source>
</evidence>
<feature type="compositionally biased region" description="Basic residues" evidence="12">
    <location>
        <begin position="195"/>
        <end position="204"/>
    </location>
</feature>
<keyword evidence="10" id="KW-0472">Membrane</keyword>
<keyword evidence="4" id="KW-1003">Cell membrane</keyword>
<evidence type="ECO:0000256" key="9">
    <source>
        <dbReference type="ARBA" id="ARBA00023065"/>
    </source>
</evidence>
<proteinExistence type="predicted"/>
<keyword evidence="7" id="KW-0965">Cell junction</keyword>